<evidence type="ECO:0000313" key="2">
    <source>
        <dbReference type="EMBL" id="GGP25307.1"/>
    </source>
</evidence>
<reference evidence="3" key="1">
    <citation type="journal article" date="2019" name="Int. J. Syst. Evol. Microbiol.">
        <title>The Global Catalogue of Microorganisms (GCM) 10K type strain sequencing project: providing services to taxonomists for standard genome sequencing and annotation.</title>
        <authorList>
            <consortium name="The Broad Institute Genomics Platform"/>
            <consortium name="The Broad Institute Genome Sequencing Center for Infectious Disease"/>
            <person name="Wu L."/>
            <person name="Ma J."/>
        </authorList>
    </citation>
    <scope>NUCLEOTIDE SEQUENCE [LARGE SCALE GENOMIC DNA]</scope>
    <source>
        <strain evidence="3">CGMCC 1.8860</strain>
    </source>
</reference>
<proteinExistence type="predicted"/>
<evidence type="ECO:0000259" key="1">
    <source>
        <dbReference type="Pfam" id="PF13472"/>
    </source>
</evidence>
<comment type="caution">
    <text evidence="2">The sequence shown here is derived from an EMBL/GenBank/DDBJ whole genome shotgun (WGS) entry which is preliminary data.</text>
</comment>
<dbReference type="CDD" id="cd00229">
    <property type="entry name" value="SGNH_hydrolase"/>
    <property type="match status" value="1"/>
</dbReference>
<protein>
    <recommendedName>
        <fullName evidence="1">SGNH hydrolase-type esterase domain-containing protein</fullName>
    </recommendedName>
</protein>
<dbReference type="EMBL" id="BMLY01000001">
    <property type="protein sequence ID" value="GGP25307.1"/>
    <property type="molecule type" value="Genomic_DNA"/>
</dbReference>
<organism evidence="2 3">
    <name type="scientific">Silvimonas amylolytica</name>
    <dbReference type="NCBI Taxonomy" id="449663"/>
    <lineage>
        <taxon>Bacteria</taxon>
        <taxon>Pseudomonadati</taxon>
        <taxon>Pseudomonadota</taxon>
        <taxon>Betaproteobacteria</taxon>
        <taxon>Neisseriales</taxon>
        <taxon>Chitinibacteraceae</taxon>
        <taxon>Silvimonas</taxon>
    </lineage>
</organism>
<accession>A0ABQ2PIK4</accession>
<keyword evidence="3" id="KW-1185">Reference proteome</keyword>
<dbReference type="Pfam" id="PF13472">
    <property type="entry name" value="Lipase_GDSL_2"/>
    <property type="match status" value="1"/>
</dbReference>
<gene>
    <name evidence="2" type="ORF">GCM10010971_11260</name>
</gene>
<dbReference type="PANTHER" id="PTHR30383:SF29">
    <property type="entry name" value="SGNH HYDROLASE-TYPE ESTERASE DOMAIN-CONTAINING PROTEIN"/>
    <property type="match status" value="1"/>
</dbReference>
<sequence>MSNEQVNWLLKVIQPEHSLAALPGGAYLGQDAHAALLNLPVEVYTAELGRMQNEAVQAAATLLADEAAGSMIDQLPLRKGAKILVFGDSLTSDPQSWAVILREMLAMRRGADEIALTIRAVGGETTTHGLVRFAEIANAQPDWVLFLLGTNDVRTQGPHPTKTLVHHEETARNIAELRQRVATETHARTLWITPPAVNEAQVAAHWGLARFGVRFRNEDLECVASIIRDSEEPVIDAFAALDNPPPADLMVDGLHFTLEGQKRMALEVIRGWSQLKLN</sequence>
<name>A0ABQ2PIK4_9NEIS</name>
<dbReference type="InterPro" id="IPR013830">
    <property type="entry name" value="SGNH_hydro"/>
</dbReference>
<dbReference type="Proteomes" id="UP000621859">
    <property type="component" value="Unassembled WGS sequence"/>
</dbReference>
<dbReference type="InterPro" id="IPR036514">
    <property type="entry name" value="SGNH_hydro_sf"/>
</dbReference>
<dbReference type="PANTHER" id="PTHR30383">
    <property type="entry name" value="THIOESTERASE 1/PROTEASE 1/LYSOPHOSPHOLIPASE L1"/>
    <property type="match status" value="1"/>
</dbReference>
<feature type="domain" description="SGNH hydrolase-type esterase" evidence="1">
    <location>
        <begin position="85"/>
        <end position="262"/>
    </location>
</feature>
<dbReference type="SUPFAM" id="SSF52266">
    <property type="entry name" value="SGNH hydrolase"/>
    <property type="match status" value="1"/>
</dbReference>
<evidence type="ECO:0000313" key="3">
    <source>
        <dbReference type="Proteomes" id="UP000621859"/>
    </source>
</evidence>
<dbReference type="Gene3D" id="3.40.50.1110">
    <property type="entry name" value="SGNH hydrolase"/>
    <property type="match status" value="1"/>
</dbReference>
<dbReference type="RefSeq" id="WP_188690014.1">
    <property type="nucleotide sequence ID" value="NZ_BMLY01000001.1"/>
</dbReference>
<dbReference type="InterPro" id="IPR051532">
    <property type="entry name" value="Ester_Hydrolysis_Enzymes"/>
</dbReference>